<dbReference type="Proteomes" id="UP000190286">
    <property type="component" value="Unassembled WGS sequence"/>
</dbReference>
<dbReference type="AlphaFoldDB" id="A0A1T4W6J2"/>
<feature type="region of interest" description="Disordered" evidence="1">
    <location>
        <begin position="1"/>
        <end position="122"/>
    </location>
</feature>
<reference evidence="2 3" key="1">
    <citation type="submission" date="2017-02" db="EMBL/GenBank/DDBJ databases">
        <authorList>
            <person name="Peterson S.W."/>
        </authorList>
    </citation>
    <scope>NUCLEOTIDE SEQUENCE [LARGE SCALE GENOMIC DNA]</scope>
    <source>
        <strain evidence="2 3">ATCC 27749</strain>
    </source>
</reference>
<proteinExistence type="predicted"/>
<gene>
    <name evidence="2" type="ORF">SAMN02745178_00023</name>
</gene>
<feature type="compositionally biased region" description="Polar residues" evidence="1">
    <location>
        <begin position="60"/>
        <end position="75"/>
    </location>
</feature>
<keyword evidence="3" id="KW-1185">Reference proteome</keyword>
<organism evidence="2 3">
    <name type="scientific">Gemmiger formicilis</name>
    <dbReference type="NCBI Taxonomy" id="745368"/>
    <lineage>
        <taxon>Bacteria</taxon>
        <taxon>Bacillati</taxon>
        <taxon>Bacillota</taxon>
        <taxon>Clostridia</taxon>
        <taxon>Eubacteriales</taxon>
        <taxon>Gemmiger</taxon>
    </lineage>
</organism>
<name>A0A1T4W6J2_9FIRM</name>
<sequence>MTQPARNEGATSPARPARVNRTIRPKPPTRTGTTSINKADKYHAHPPTTKTPAPRKPVNVRQNTTPNSSVNTKGANTCRPANGPTPYADKISGVTNAAQKSTTSAKAYATSARPTRTSDNPE</sequence>
<dbReference type="EMBL" id="FUYF01000001">
    <property type="protein sequence ID" value="SKA72873.1"/>
    <property type="molecule type" value="Genomic_DNA"/>
</dbReference>
<protein>
    <submittedName>
        <fullName evidence="2">Uncharacterized protein</fullName>
    </submittedName>
</protein>
<evidence type="ECO:0000313" key="2">
    <source>
        <dbReference type="EMBL" id="SKA72873.1"/>
    </source>
</evidence>
<evidence type="ECO:0000256" key="1">
    <source>
        <dbReference type="SAM" id="MobiDB-lite"/>
    </source>
</evidence>
<feature type="compositionally biased region" description="Polar residues" evidence="1">
    <location>
        <begin position="113"/>
        <end position="122"/>
    </location>
</feature>
<feature type="compositionally biased region" description="Low complexity" evidence="1">
    <location>
        <begin position="97"/>
        <end position="112"/>
    </location>
</feature>
<accession>A0A1T4W6J2</accession>
<evidence type="ECO:0000313" key="3">
    <source>
        <dbReference type="Proteomes" id="UP000190286"/>
    </source>
</evidence>